<proteinExistence type="predicted"/>
<name>A0A839AB47_9HYPH</name>
<dbReference type="Proteomes" id="UP000541109">
    <property type="component" value="Unassembled WGS sequence"/>
</dbReference>
<dbReference type="InterPro" id="IPR006279">
    <property type="entry name" value="SoxD"/>
</dbReference>
<dbReference type="GO" id="GO:0008115">
    <property type="term" value="F:sarcosine oxidase activity"/>
    <property type="evidence" value="ECO:0007669"/>
    <property type="project" value="InterPro"/>
</dbReference>
<dbReference type="GO" id="GO:0046653">
    <property type="term" value="P:tetrahydrofolate metabolic process"/>
    <property type="evidence" value="ECO:0007669"/>
    <property type="project" value="InterPro"/>
</dbReference>
<dbReference type="Pfam" id="PF04267">
    <property type="entry name" value="SoxD"/>
    <property type="match status" value="1"/>
</dbReference>
<dbReference type="AlphaFoldDB" id="A0A839AB47"/>
<dbReference type="RefSeq" id="WP_182163652.1">
    <property type="nucleotide sequence ID" value="NZ_JACFXV010000043.1"/>
</dbReference>
<dbReference type="NCBIfam" id="TIGR01374">
    <property type="entry name" value="soxD"/>
    <property type="match status" value="1"/>
</dbReference>
<gene>
    <name evidence="1" type="ORF">H2509_07025</name>
</gene>
<evidence type="ECO:0000313" key="2">
    <source>
        <dbReference type="Proteomes" id="UP000541109"/>
    </source>
</evidence>
<evidence type="ECO:0000313" key="1">
    <source>
        <dbReference type="EMBL" id="MBA5776880.1"/>
    </source>
</evidence>
<dbReference type="InterPro" id="IPR038561">
    <property type="entry name" value="SoxD_sf"/>
</dbReference>
<reference evidence="1 2" key="1">
    <citation type="submission" date="2020-07" db="EMBL/GenBank/DDBJ databases">
        <title>Stappia sp., F7233, whole genome shotgun sequencing project.</title>
        <authorList>
            <person name="Jiang S."/>
            <person name="Liu Z.W."/>
            <person name="Du Z.J."/>
        </authorList>
    </citation>
    <scope>NUCLEOTIDE SEQUENCE [LARGE SCALE GENOMIC DNA]</scope>
    <source>
        <strain evidence="1 2">F7233</strain>
    </source>
</reference>
<sequence length="101" mass="11755">MLLIHCPYCGVERPEIEFRYGGEAHIARPAEPSKLSDEEWAEFLYMRTNPRGLMAERWRHVHGCGRFFNAIRDTVSDRFLKVYKAGEKRPDMKKLAAEAAQ</sequence>
<dbReference type="EMBL" id="JACFXV010000043">
    <property type="protein sequence ID" value="MBA5776880.1"/>
    <property type="molecule type" value="Genomic_DNA"/>
</dbReference>
<keyword evidence="2" id="KW-1185">Reference proteome</keyword>
<organism evidence="1 2">
    <name type="scientific">Stappia albiluteola</name>
    <dbReference type="NCBI Taxonomy" id="2758565"/>
    <lineage>
        <taxon>Bacteria</taxon>
        <taxon>Pseudomonadati</taxon>
        <taxon>Pseudomonadota</taxon>
        <taxon>Alphaproteobacteria</taxon>
        <taxon>Hyphomicrobiales</taxon>
        <taxon>Stappiaceae</taxon>
        <taxon>Stappia</taxon>
    </lineage>
</organism>
<accession>A0A839AB47</accession>
<dbReference type="Gene3D" id="3.30.2270.10">
    <property type="entry name" value="Folate-binding superfamily"/>
    <property type="match status" value="1"/>
</dbReference>
<protein>
    <submittedName>
        <fullName evidence="1">Sarcosine oxidase subunit delta</fullName>
    </submittedName>
</protein>
<comment type="caution">
    <text evidence="1">The sequence shown here is derived from an EMBL/GenBank/DDBJ whole genome shotgun (WGS) entry which is preliminary data.</text>
</comment>